<feature type="compositionally biased region" description="Basic and acidic residues" evidence="1">
    <location>
        <begin position="63"/>
        <end position="83"/>
    </location>
</feature>
<sequence>MTGPLRCKYSIMGKSAKFYKRPTRKEKEGQALKKLAEASVISKNKTKNSIVLQAAQAALANKDQMDLDKQPEKPKQEKKKTDIPDYVDLFSGKKTYKKVPAKRK</sequence>
<proteinExistence type="predicted"/>
<evidence type="ECO:0000256" key="1">
    <source>
        <dbReference type="SAM" id="MobiDB-lite"/>
    </source>
</evidence>
<dbReference type="Proteomes" id="UP000242381">
    <property type="component" value="Unassembled WGS sequence"/>
</dbReference>
<reference evidence="2 3" key="1">
    <citation type="journal article" date="2016" name="Proc. Natl. Acad. Sci. U.S.A.">
        <title>Lipid metabolic changes in an early divergent fungus govern the establishment of a mutualistic symbiosis with endobacteria.</title>
        <authorList>
            <person name="Lastovetsky O.A."/>
            <person name="Gaspar M.L."/>
            <person name="Mondo S.J."/>
            <person name="LaButti K.M."/>
            <person name="Sandor L."/>
            <person name="Grigoriev I.V."/>
            <person name="Henry S.A."/>
            <person name="Pawlowska T.E."/>
        </authorList>
    </citation>
    <scope>NUCLEOTIDE SEQUENCE [LARGE SCALE GENOMIC DNA]</scope>
    <source>
        <strain evidence="2 3">ATCC 11559</strain>
    </source>
</reference>
<organism evidence="2 3">
    <name type="scientific">Rhizopus microsporus</name>
    <dbReference type="NCBI Taxonomy" id="58291"/>
    <lineage>
        <taxon>Eukaryota</taxon>
        <taxon>Fungi</taxon>
        <taxon>Fungi incertae sedis</taxon>
        <taxon>Mucoromycota</taxon>
        <taxon>Mucoromycotina</taxon>
        <taxon>Mucoromycetes</taxon>
        <taxon>Mucorales</taxon>
        <taxon>Mucorineae</taxon>
        <taxon>Rhizopodaceae</taxon>
        <taxon>Rhizopus</taxon>
    </lineage>
</organism>
<dbReference type="AlphaFoldDB" id="A0A0A1P2B4"/>
<dbReference type="EMBL" id="KV921465">
    <property type="protein sequence ID" value="ORE14554.1"/>
    <property type="molecule type" value="Genomic_DNA"/>
</dbReference>
<dbReference type="OMA" id="CKYSIMG"/>
<accession>A0A0A1P2B4</accession>
<protein>
    <submittedName>
        <fullName evidence="2">Uncharacterized protein</fullName>
    </submittedName>
</protein>
<name>A0A0A1P2B4_RHIZD</name>
<evidence type="ECO:0000313" key="3">
    <source>
        <dbReference type="Proteomes" id="UP000242381"/>
    </source>
</evidence>
<evidence type="ECO:0000313" key="2">
    <source>
        <dbReference type="EMBL" id="ORE14554.1"/>
    </source>
</evidence>
<gene>
    <name evidence="2" type="ORF">BCV71DRAFT_48995</name>
</gene>
<feature type="region of interest" description="Disordered" evidence="1">
    <location>
        <begin position="61"/>
        <end position="84"/>
    </location>
</feature>